<dbReference type="InterPro" id="IPR032799">
    <property type="entry name" value="TAXi_C"/>
</dbReference>
<evidence type="ECO:0000313" key="9">
    <source>
        <dbReference type="EMBL" id="KAL0308795.1"/>
    </source>
</evidence>
<sequence length="444" mass="48412">MVRTMKVDPIVTACTSLIFAISMTRRFHLSEAQGFSIDLLHRDFLQSPSLVSSSMSSERVTNALRQSFNRVNVLTQDYARLPSTDIFPDKGEYLMKLSIGTLPFETLAIADTGSDLTWIRCNRPSSLCLHPKAPLFEPTHSSTYKPISCTSSPCNSLLGCAFCDGFKGICRYTAEYGDGSFSNGDLATETMKLGTVTIPNVTIGCGYHDKSSFGASASGIAGLRGGKASLITKMGPLIRGKFSYCLVPHLSEMSKTSKMSFGDHAAVSGHNVVTTPIVARTPNTFYFLTLEAITIGNKRIDLYSPSTFSQRNGTEPLGEGNIIIDSGTTLTFLPRELYNKVIAEVKSQMKLREIDDPQGLLSLCYLSIENAAQVPEIIVHFKGADLKLKYVNMFVKTSKSALCLAFAPASSVAIYGNLAQMEFLVGYDLEKRTVSFKPTDCSKT</sequence>
<evidence type="ECO:0000256" key="3">
    <source>
        <dbReference type="ARBA" id="ARBA00022525"/>
    </source>
</evidence>
<dbReference type="Pfam" id="PF14541">
    <property type="entry name" value="TAXi_C"/>
    <property type="match status" value="1"/>
</dbReference>
<evidence type="ECO:0000256" key="7">
    <source>
        <dbReference type="ARBA" id="ARBA00023180"/>
    </source>
</evidence>
<dbReference type="Pfam" id="PF14543">
    <property type="entry name" value="TAXi_N"/>
    <property type="match status" value="1"/>
</dbReference>
<accession>A0AAW2KPF5</accession>
<dbReference type="InterPro" id="IPR051708">
    <property type="entry name" value="Plant_Aspart_Prot_A1"/>
</dbReference>
<dbReference type="InterPro" id="IPR032861">
    <property type="entry name" value="TAXi_N"/>
</dbReference>
<proteinExistence type="inferred from homology"/>
<keyword evidence="7" id="KW-0325">Glycoprotein</keyword>
<keyword evidence="3" id="KW-0964">Secreted</keyword>
<dbReference type="GO" id="GO:0005576">
    <property type="term" value="C:extracellular region"/>
    <property type="evidence" value="ECO:0007669"/>
    <property type="project" value="UniProtKB-SubCell"/>
</dbReference>
<dbReference type="InterPro" id="IPR021109">
    <property type="entry name" value="Peptidase_aspartic_dom_sf"/>
</dbReference>
<evidence type="ECO:0000256" key="4">
    <source>
        <dbReference type="ARBA" id="ARBA00022670"/>
    </source>
</evidence>
<dbReference type="AlphaFoldDB" id="A0AAW2KPF5"/>
<name>A0AAW2KPF5_SESRA</name>
<dbReference type="PROSITE" id="PS51767">
    <property type="entry name" value="PEPTIDASE_A1"/>
    <property type="match status" value="1"/>
</dbReference>
<evidence type="ECO:0000256" key="2">
    <source>
        <dbReference type="ARBA" id="ARBA00007447"/>
    </source>
</evidence>
<keyword evidence="4" id="KW-0645">Protease</keyword>
<dbReference type="CDD" id="cd05476">
    <property type="entry name" value="pepsin_A_like_plant"/>
    <property type="match status" value="1"/>
</dbReference>
<comment type="subcellular location">
    <subcellularLocation>
        <location evidence="1">Secreted</location>
    </subcellularLocation>
</comment>
<evidence type="ECO:0000259" key="8">
    <source>
        <dbReference type="PROSITE" id="PS51767"/>
    </source>
</evidence>
<dbReference type="EMBL" id="JACGWJ010000027">
    <property type="protein sequence ID" value="KAL0308795.1"/>
    <property type="molecule type" value="Genomic_DNA"/>
</dbReference>
<organism evidence="9">
    <name type="scientific">Sesamum radiatum</name>
    <name type="common">Black benniseed</name>
    <dbReference type="NCBI Taxonomy" id="300843"/>
    <lineage>
        <taxon>Eukaryota</taxon>
        <taxon>Viridiplantae</taxon>
        <taxon>Streptophyta</taxon>
        <taxon>Embryophyta</taxon>
        <taxon>Tracheophyta</taxon>
        <taxon>Spermatophyta</taxon>
        <taxon>Magnoliopsida</taxon>
        <taxon>eudicotyledons</taxon>
        <taxon>Gunneridae</taxon>
        <taxon>Pentapetalae</taxon>
        <taxon>asterids</taxon>
        <taxon>lamiids</taxon>
        <taxon>Lamiales</taxon>
        <taxon>Pedaliaceae</taxon>
        <taxon>Sesamum</taxon>
    </lineage>
</organism>
<dbReference type="PROSITE" id="PS00141">
    <property type="entry name" value="ASP_PROTEASE"/>
    <property type="match status" value="1"/>
</dbReference>
<dbReference type="PANTHER" id="PTHR47967">
    <property type="entry name" value="OS07G0603500 PROTEIN-RELATED"/>
    <property type="match status" value="1"/>
</dbReference>
<dbReference type="PANTHER" id="PTHR47967:SF66">
    <property type="entry name" value="ASPARTIC PROTEINASE CDR1-RELATED"/>
    <property type="match status" value="1"/>
</dbReference>
<dbReference type="Gene3D" id="2.40.70.10">
    <property type="entry name" value="Acid Proteases"/>
    <property type="match status" value="2"/>
</dbReference>
<evidence type="ECO:0000256" key="5">
    <source>
        <dbReference type="ARBA" id="ARBA00022750"/>
    </source>
</evidence>
<dbReference type="InterPro" id="IPR034161">
    <property type="entry name" value="Pepsin-like_plant"/>
</dbReference>
<dbReference type="InterPro" id="IPR001969">
    <property type="entry name" value="Aspartic_peptidase_AS"/>
</dbReference>
<dbReference type="SUPFAM" id="SSF50630">
    <property type="entry name" value="Acid proteases"/>
    <property type="match status" value="1"/>
</dbReference>
<reference evidence="9" key="2">
    <citation type="journal article" date="2024" name="Plant">
        <title>Genomic evolution and insights into agronomic trait innovations of Sesamum species.</title>
        <authorList>
            <person name="Miao H."/>
            <person name="Wang L."/>
            <person name="Qu L."/>
            <person name="Liu H."/>
            <person name="Sun Y."/>
            <person name="Le M."/>
            <person name="Wang Q."/>
            <person name="Wei S."/>
            <person name="Zheng Y."/>
            <person name="Lin W."/>
            <person name="Duan Y."/>
            <person name="Cao H."/>
            <person name="Xiong S."/>
            <person name="Wang X."/>
            <person name="Wei L."/>
            <person name="Li C."/>
            <person name="Ma Q."/>
            <person name="Ju M."/>
            <person name="Zhao R."/>
            <person name="Li G."/>
            <person name="Mu C."/>
            <person name="Tian Q."/>
            <person name="Mei H."/>
            <person name="Zhang T."/>
            <person name="Gao T."/>
            <person name="Zhang H."/>
        </authorList>
    </citation>
    <scope>NUCLEOTIDE SEQUENCE</scope>
    <source>
        <strain evidence="9">G02</strain>
    </source>
</reference>
<keyword evidence="6" id="KW-0378">Hydrolase</keyword>
<protein>
    <submittedName>
        <fullName evidence="9">Aspartic proteinase CDR1</fullName>
    </submittedName>
</protein>
<evidence type="ECO:0000256" key="1">
    <source>
        <dbReference type="ARBA" id="ARBA00004613"/>
    </source>
</evidence>
<keyword evidence="5" id="KW-0064">Aspartyl protease</keyword>
<dbReference type="GO" id="GO:0004190">
    <property type="term" value="F:aspartic-type endopeptidase activity"/>
    <property type="evidence" value="ECO:0007669"/>
    <property type="project" value="UniProtKB-KW"/>
</dbReference>
<reference evidence="9" key="1">
    <citation type="submission" date="2020-06" db="EMBL/GenBank/DDBJ databases">
        <authorList>
            <person name="Li T."/>
            <person name="Hu X."/>
            <person name="Zhang T."/>
            <person name="Song X."/>
            <person name="Zhang H."/>
            <person name="Dai N."/>
            <person name="Sheng W."/>
            <person name="Hou X."/>
            <person name="Wei L."/>
        </authorList>
    </citation>
    <scope>NUCLEOTIDE SEQUENCE</scope>
    <source>
        <strain evidence="9">G02</strain>
        <tissue evidence="9">Leaf</tissue>
    </source>
</reference>
<feature type="domain" description="Peptidase A1" evidence="8">
    <location>
        <begin position="93"/>
        <end position="437"/>
    </location>
</feature>
<dbReference type="FunFam" id="2.40.70.10:FF:000050">
    <property type="entry name" value="Aspartic proteinase CDR1"/>
    <property type="match status" value="1"/>
</dbReference>
<evidence type="ECO:0000256" key="6">
    <source>
        <dbReference type="ARBA" id="ARBA00022801"/>
    </source>
</evidence>
<comment type="caution">
    <text evidence="9">The sequence shown here is derived from an EMBL/GenBank/DDBJ whole genome shotgun (WGS) entry which is preliminary data.</text>
</comment>
<gene>
    <name evidence="9" type="ORF">Sradi_5821800</name>
</gene>
<comment type="similarity">
    <text evidence="2">Belongs to the peptidase A1 family.</text>
</comment>
<dbReference type="InterPro" id="IPR033121">
    <property type="entry name" value="PEPTIDASE_A1"/>
</dbReference>
<dbReference type="GO" id="GO:0006508">
    <property type="term" value="P:proteolysis"/>
    <property type="evidence" value="ECO:0007669"/>
    <property type="project" value="UniProtKB-KW"/>
</dbReference>